<dbReference type="OrthoDB" id="2152435at2759"/>
<sequence length="500" mass="59440">MSSLTTDTVSNRQFYPLNTIMNAPVKQNWDGFDITSHGDNKKIDFFRKVENLKKLVEKNEKETWLKIHWKNGFGDFFSVVKELDQRLNHDLNNERLRVQQQLVKLRHGVARFQGQLTDVKPSTELIEKLQEIMTEVETSISTFKEDQHQSFEELLKEERVCWQELSAFEKKMETWPLLDKSDSVVHAASLGKAHVTHLQRDGVPPEVRALDTFLQLTGGQYGGWDQYDHQSFLQVLTKYGGRPSCSREAMAYLPARTQEEVRQHEAWYLKVQDLQERKKQAIHRWRTEREQGKGESLQQREELMDAERRKREEVAQECRLRADEEKREAAVRIEAWRSQRQLQQEQEKEQCLKEEVRRKRMAQEERRRQQEAQLAVKACVQQKKEQEKQRLVEKEAQERAEMEERRRAAAQLIQHFQERDLHKLETKLLEKQQKEEEFVERQKRLAKIKEKVEAHVTRDQARLCKPTKGWEERTKNIGPEGGGPVYQTFHRAVPSWRQDL</sequence>
<name>A0A6P8FQW5_CLUHA</name>
<protein>
    <submittedName>
        <fullName evidence="5">Coiled-coil domain-containing protein 112 isoform X1</fullName>
    </submittedName>
</protein>
<keyword evidence="1 2" id="KW-0175">Coiled coil</keyword>
<dbReference type="KEGG" id="char:105907569"/>
<feature type="region of interest" description="Disordered" evidence="3">
    <location>
        <begin position="465"/>
        <end position="486"/>
    </location>
</feature>
<dbReference type="InterPro" id="IPR039902">
    <property type="entry name" value="CCDC148/CCDC112"/>
</dbReference>
<accession>A0A6P8FQW5</accession>
<evidence type="ECO:0000256" key="1">
    <source>
        <dbReference type="ARBA" id="ARBA00023054"/>
    </source>
</evidence>
<dbReference type="RefSeq" id="XP_031425936.1">
    <property type="nucleotide sequence ID" value="XM_031570076.1"/>
</dbReference>
<reference evidence="5" key="1">
    <citation type="submission" date="2025-08" db="UniProtKB">
        <authorList>
            <consortium name="RefSeq"/>
        </authorList>
    </citation>
    <scope>IDENTIFICATION</scope>
</reference>
<gene>
    <name evidence="5" type="primary">LOC105907569</name>
</gene>
<keyword evidence="4" id="KW-1185">Reference proteome</keyword>
<evidence type="ECO:0000313" key="4">
    <source>
        <dbReference type="Proteomes" id="UP000515152"/>
    </source>
</evidence>
<dbReference type="PANTHER" id="PTHR21549:SF0">
    <property type="entry name" value="COILED-COIL DOMAIN-CONTAINING PROTEIN 112"/>
    <property type="match status" value="1"/>
</dbReference>
<proteinExistence type="predicted"/>
<evidence type="ECO:0000256" key="3">
    <source>
        <dbReference type="SAM" id="MobiDB-lite"/>
    </source>
</evidence>
<evidence type="ECO:0000313" key="5">
    <source>
        <dbReference type="RefSeq" id="XP_031425936.1"/>
    </source>
</evidence>
<dbReference type="GeneID" id="105907569"/>
<feature type="coiled-coil region" evidence="2">
    <location>
        <begin position="297"/>
        <end position="451"/>
    </location>
</feature>
<dbReference type="AlphaFoldDB" id="A0A6P8FQW5"/>
<feature type="compositionally biased region" description="Basic and acidic residues" evidence="3">
    <location>
        <begin position="465"/>
        <end position="475"/>
    </location>
</feature>
<organism evidence="4 5">
    <name type="scientific">Clupea harengus</name>
    <name type="common">Atlantic herring</name>
    <dbReference type="NCBI Taxonomy" id="7950"/>
    <lineage>
        <taxon>Eukaryota</taxon>
        <taxon>Metazoa</taxon>
        <taxon>Chordata</taxon>
        <taxon>Craniata</taxon>
        <taxon>Vertebrata</taxon>
        <taxon>Euteleostomi</taxon>
        <taxon>Actinopterygii</taxon>
        <taxon>Neopterygii</taxon>
        <taxon>Teleostei</taxon>
        <taxon>Clupei</taxon>
        <taxon>Clupeiformes</taxon>
        <taxon>Clupeoidei</taxon>
        <taxon>Clupeidae</taxon>
        <taxon>Clupea</taxon>
    </lineage>
</organism>
<dbReference type="Proteomes" id="UP000515152">
    <property type="component" value="Chromosome 7"/>
</dbReference>
<dbReference type="PANTHER" id="PTHR21549">
    <property type="entry name" value="MUTATED IN BLADDER CANCER 1"/>
    <property type="match status" value="1"/>
</dbReference>
<evidence type="ECO:0000256" key="2">
    <source>
        <dbReference type="SAM" id="Coils"/>
    </source>
</evidence>